<reference evidence="2" key="1">
    <citation type="journal article" date="2023" name="Int. J. Syst. Evol. Microbiol.">
        <title>Collibacillus ludicampi gen. nov., sp. nov., a new soil bacterium of the family Alicyclobacillaceae.</title>
        <authorList>
            <person name="Jojima T."/>
            <person name="Ioku Y."/>
            <person name="Fukuta Y."/>
            <person name="Shirasaka N."/>
            <person name="Matsumura Y."/>
            <person name="Mori M."/>
        </authorList>
    </citation>
    <scope>NUCLEOTIDE SEQUENCE</scope>
    <source>
        <strain evidence="2">TP075</strain>
    </source>
</reference>
<evidence type="ECO:0000313" key="3">
    <source>
        <dbReference type="Proteomes" id="UP001057291"/>
    </source>
</evidence>
<evidence type="ECO:0000313" key="2">
    <source>
        <dbReference type="EMBL" id="GIM44583.1"/>
    </source>
</evidence>
<evidence type="ECO:0000256" key="1">
    <source>
        <dbReference type="SAM" id="Phobius"/>
    </source>
</evidence>
<accession>A0AAV4LA98</accession>
<sequence>MNGWIKIFSFSLFLWMADRVSPQITYPSYLPLLATAFVLTCTGLIADRLIVPALGNIPSTLLGLVGISLIIWGVAWLWPGVHVPLLYAFLISLPMGIIEFILHRYVSPKTVKM</sequence>
<proteinExistence type="predicted"/>
<dbReference type="RefSeq" id="WP_282197854.1">
    <property type="nucleotide sequence ID" value="NZ_BOQE01000001.1"/>
</dbReference>
<protein>
    <recommendedName>
        <fullName evidence="4">DUF2512 family protein</fullName>
    </recommendedName>
</protein>
<feature type="transmembrane region" description="Helical" evidence="1">
    <location>
        <begin position="61"/>
        <end position="79"/>
    </location>
</feature>
<comment type="caution">
    <text evidence="2">The sequence shown here is derived from an EMBL/GenBank/DDBJ whole genome shotgun (WGS) entry which is preliminary data.</text>
</comment>
<feature type="transmembrane region" description="Helical" evidence="1">
    <location>
        <begin position="85"/>
        <end position="106"/>
    </location>
</feature>
<feature type="transmembrane region" description="Helical" evidence="1">
    <location>
        <begin position="29"/>
        <end position="49"/>
    </location>
</feature>
<gene>
    <name evidence="2" type="ORF">DNHGIG_01320</name>
</gene>
<evidence type="ECO:0008006" key="4">
    <source>
        <dbReference type="Google" id="ProtNLM"/>
    </source>
</evidence>
<dbReference type="AlphaFoldDB" id="A0AAV4LA98"/>
<dbReference type="Proteomes" id="UP001057291">
    <property type="component" value="Unassembled WGS sequence"/>
</dbReference>
<dbReference type="EMBL" id="BOQE01000001">
    <property type="protein sequence ID" value="GIM44583.1"/>
    <property type="molecule type" value="Genomic_DNA"/>
</dbReference>
<name>A0AAV4LA98_9BACL</name>
<dbReference type="Pfam" id="PF10710">
    <property type="entry name" value="DUF2512"/>
    <property type="match status" value="1"/>
</dbReference>
<keyword evidence="1" id="KW-0812">Transmembrane</keyword>
<keyword evidence="1" id="KW-1133">Transmembrane helix</keyword>
<keyword evidence="3" id="KW-1185">Reference proteome</keyword>
<keyword evidence="1" id="KW-0472">Membrane</keyword>
<dbReference type="InterPro" id="IPR019649">
    <property type="entry name" value="DUF2512"/>
</dbReference>
<organism evidence="2 3">
    <name type="scientific">Collibacillus ludicampi</name>
    <dbReference type="NCBI Taxonomy" id="2771369"/>
    <lineage>
        <taxon>Bacteria</taxon>
        <taxon>Bacillati</taxon>
        <taxon>Bacillota</taxon>
        <taxon>Bacilli</taxon>
        <taxon>Bacillales</taxon>
        <taxon>Alicyclobacillaceae</taxon>
        <taxon>Collibacillus</taxon>
    </lineage>
</organism>